<accession>A0A1Y2CQG5</accession>
<feature type="region of interest" description="Disordered" evidence="2">
    <location>
        <begin position="1"/>
        <end position="67"/>
    </location>
</feature>
<dbReference type="Proteomes" id="UP000193642">
    <property type="component" value="Unassembled WGS sequence"/>
</dbReference>
<evidence type="ECO:0000313" key="4">
    <source>
        <dbReference type="Proteomes" id="UP000193642"/>
    </source>
</evidence>
<keyword evidence="4" id="KW-1185">Reference proteome</keyword>
<dbReference type="EMBL" id="MCGO01000010">
    <property type="protein sequence ID" value="ORY49074.1"/>
    <property type="molecule type" value="Genomic_DNA"/>
</dbReference>
<dbReference type="PANTHER" id="PTHR33768:SF3">
    <property type="entry name" value="MIP11318P"/>
    <property type="match status" value="1"/>
</dbReference>
<feature type="compositionally biased region" description="Polar residues" evidence="2">
    <location>
        <begin position="436"/>
        <end position="450"/>
    </location>
</feature>
<feature type="compositionally biased region" description="Low complexity" evidence="2">
    <location>
        <begin position="456"/>
        <end position="469"/>
    </location>
</feature>
<feature type="region of interest" description="Disordered" evidence="2">
    <location>
        <begin position="316"/>
        <end position="487"/>
    </location>
</feature>
<dbReference type="AlphaFoldDB" id="A0A1Y2CQG5"/>
<dbReference type="Pfam" id="PF13879">
    <property type="entry name" value="Hmw_CFAP97"/>
    <property type="match status" value="1"/>
</dbReference>
<feature type="compositionally biased region" description="Basic and acidic residues" evidence="2">
    <location>
        <begin position="331"/>
        <end position="341"/>
    </location>
</feature>
<feature type="compositionally biased region" description="Acidic residues" evidence="2">
    <location>
        <begin position="388"/>
        <end position="398"/>
    </location>
</feature>
<gene>
    <name evidence="3" type="ORF">BCR33DRAFT_18171</name>
</gene>
<dbReference type="STRING" id="329046.A0A1Y2CQG5"/>
<dbReference type="InterPro" id="IPR029488">
    <property type="entry name" value="Hmw/CFAP97"/>
</dbReference>
<dbReference type="OrthoDB" id="2159292at2759"/>
<evidence type="ECO:0000256" key="1">
    <source>
        <dbReference type="ARBA" id="ARBA00008315"/>
    </source>
</evidence>
<feature type="compositionally biased region" description="Basic and acidic residues" evidence="2">
    <location>
        <begin position="267"/>
        <end position="281"/>
    </location>
</feature>
<protein>
    <submittedName>
        <fullName evidence="3">Uncharacterized protein</fullName>
    </submittedName>
</protein>
<reference evidence="3 4" key="1">
    <citation type="submission" date="2016-07" db="EMBL/GenBank/DDBJ databases">
        <title>Pervasive Adenine N6-methylation of Active Genes in Fungi.</title>
        <authorList>
            <consortium name="DOE Joint Genome Institute"/>
            <person name="Mondo S.J."/>
            <person name="Dannebaum R.O."/>
            <person name="Kuo R.C."/>
            <person name="Labutti K."/>
            <person name="Haridas S."/>
            <person name="Kuo A."/>
            <person name="Salamov A."/>
            <person name="Ahrendt S.R."/>
            <person name="Lipzen A."/>
            <person name="Sullivan W."/>
            <person name="Andreopoulos W.B."/>
            <person name="Clum A."/>
            <person name="Lindquist E."/>
            <person name="Daum C."/>
            <person name="Ramamoorthy G.K."/>
            <person name="Gryganskyi A."/>
            <person name="Culley D."/>
            <person name="Magnuson J.K."/>
            <person name="James T.Y."/>
            <person name="O'Malley M.A."/>
            <person name="Stajich J.E."/>
            <person name="Spatafora J.W."/>
            <person name="Visel A."/>
            <person name="Grigoriev I.V."/>
        </authorList>
    </citation>
    <scope>NUCLEOTIDE SEQUENCE [LARGE SCALE GENOMIC DNA]</scope>
    <source>
        <strain evidence="3 4">JEL800</strain>
    </source>
</reference>
<feature type="compositionally biased region" description="Low complexity" evidence="2">
    <location>
        <begin position="1"/>
        <end position="16"/>
    </location>
</feature>
<evidence type="ECO:0000256" key="2">
    <source>
        <dbReference type="SAM" id="MobiDB-lite"/>
    </source>
</evidence>
<proteinExistence type="inferred from homology"/>
<feature type="region of interest" description="Disordered" evidence="2">
    <location>
        <begin position="255"/>
        <end position="295"/>
    </location>
</feature>
<feature type="compositionally biased region" description="Polar residues" evidence="2">
    <location>
        <begin position="471"/>
        <end position="484"/>
    </location>
</feature>
<evidence type="ECO:0000313" key="3">
    <source>
        <dbReference type="EMBL" id="ORY49074.1"/>
    </source>
</evidence>
<dbReference type="InterPro" id="IPR038792">
    <property type="entry name" value="CFAP97D1/2"/>
</dbReference>
<comment type="caution">
    <text evidence="3">The sequence shown here is derived from an EMBL/GenBank/DDBJ whole genome shotgun (WGS) entry which is preliminary data.</text>
</comment>
<sequence>MSTIEPLPALPSASPAQQKQEKKSTTRPSPPKSQPKPHSNSNDDANRIKFTVETPTPGGAKSNKVKDSLAKARKKAFAHRHYFTLHPACNKLLAKRWEEKTMQLHHRRLRQSKPNIDNRQPKVYPHLEMRLKGVQIEEERLQEIERRNHILLNRISFQMLNPSEVSSLHIHSEEETLALIIDAVDHKRKRDKEKITKENMTILQRIEDKAPNYNRLAWFNERRKNLEYLANISSYPMHYMEDLDEYEEQFPYRGRTPGGTHHPIRAQTHDPKENTDLDTKQTMRPSTEPMRMPKKQENLKKMASANAEEPLVSIPRSHSAGTHKTKQPVRPKPEVTEKVEESGQIPEEIVAGRESLAVDRRPTIPAKDIPEAIDSNIISGSGSKEELQEAEPVEEEVVAEAKETTQSPTLVSKVASKAGSKVNLKDSAPASKKVNDSFSIPASNKASASNLRKEGLASSQKASAAKLASTVPASKQASVQTYETRNNRRNQLVLWYPRLQVLRN</sequence>
<comment type="similarity">
    <text evidence="1">Belongs to the CFAP97 family.</text>
</comment>
<dbReference type="PANTHER" id="PTHR33768">
    <property type="entry name" value="MIP11318P"/>
    <property type="match status" value="1"/>
</dbReference>
<name>A0A1Y2CQG5_9FUNG</name>
<organism evidence="3 4">
    <name type="scientific">Rhizoclosmatium globosum</name>
    <dbReference type="NCBI Taxonomy" id="329046"/>
    <lineage>
        <taxon>Eukaryota</taxon>
        <taxon>Fungi</taxon>
        <taxon>Fungi incertae sedis</taxon>
        <taxon>Chytridiomycota</taxon>
        <taxon>Chytridiomycota incertae sedis</taxon>
        <taxon>Chytridiomycetes</taxon>
        <taxon>Chytridiales</taxon>
        <taxon>Chytriomycetaceae</taxon>
        <taxon>Rhizoclosmatium</taxon>
    </lineage>
</organism>